<evidence type="ECO:0000256" key="1">
    <source>
        <dbReference type="SAM" id="SignalP"/>
    </source>
</evidence>
<sequence length="65" mass="6850">MFCFALLCFALLCFGLLHVTVSESWVDTLNGTAGLVAGLDWGITLSTGAALVRESVLQCGYVAHS</sequence>
<reference evidence="2 3" key="1">
    <citation type="journal article" date="2016" name="Nat. Commun.">
        <title>Ectomycorrhizal ecology is imprinted in the genome of the dominant symbiotic fungus Cenococcum geophilum.</title>
        <authorList>
            <consortium name="DOE Joint Genome Institute"/>
            <person name="Peter M."/>
            <person name="Kohler A."/>
            <person name="Ohm R.A."/>
            <person name="Kuo A."/>
            <person name="Krutzmann J."/>
            <person name="Morin E."/>
            <person name="Arend M."/>
            <person name="Barry K.W."/>
            <person name="Binder M."/>
            <person name="Choi C."/>
            <person name="Clum A."/>
            <person name="Copeland A."/>
            <person name="Grisel N."/>
            <person name="Haridas S."/>
            <person name="Kipfer T."/>
            <person name="LaButti K."/>
            <person name="Lindquist E."/>
            <person name="Lipzen A."/>
            <person name="Maire R."/>
            <person name="Meier B."/>
            <person name="Mihaltcheva S."/>
            <person name="Molinier V."/>
            <person name="Murat C."/>
            <person name="Poggeler S."/>
            <person name="Quandt C.A."/>
            <person name="Sperisen C."/>
            <person name="Tritt A."/>
            <person name="Tisserant E."/>
            <person name="Crous P.W."/>
            <person name="Henrissat B."/>
            <person name="Nehls U."/>
            <person name="Egli S."/>
            <person name="Spatafora J.W."/>
            <person name="Grigoriev I.V."/>
            <person name="Martin F.M."/>
        </authorList>
    </citation>
    <scope>NUCLEOTIDE SEQUENCE [LARGE SCALE GENOMIC DNA]</scope>
    <source>
        <strain evidence="2 3">CBS 459.81</strain>
    </source>
</reference>
<feature type="chain" id="PRO_5034723590" evidence="1">
    <location>
        <begin position="23"/>
        <end position="65"/>
    </location>
</feature>
<proteinExistence type="predicted"/>
<gene>
    <name evidence="2" type="ORF">K432DRAFT_387653</name>
</gene>
<dbReference type="AlphaFoldDB" id="A0A8E2DWF3"/>
<evidence type="ECO:0000313" key="3">
    <source>
        <dbReference type="Proteomes" id="UP000250266"/>
    </source>
</evidence>
<keyword evidence="1" id="KW-0732">Signal</keyword>
<organism evidence="2 3">
    <name type="scientific">Lepidopterella palustris CBS 459.81</name>
    <dbReference type="NCBI Taxonomy" id="1314670"/>
    <lineage>
        <taxon>Eukaryota</taxon>
        <taxon>Fungi</taxon>
        <taxon>Dikarya</taxon>
        <taxon>Ascomycota</taxon>
        <taxon>Pezizomycotina</taxon>
        <taxon>Dothideomycetes</taxon>
        <taxon>Pleosporomycetidae</taxon>
        <taxon>Mytilinidiales</taxon>
        <taxon>Argynnaceae</taxon>
        <taxon>Lepidopterella</taxon>
    </lineage>
</organism>
<name>A0A8E2DWF3_9PEZI</name>
<accession>A0A8E2DWF3</accession>
<dbReference type="EMBL" id="KV746254">
    <property type="protein sequence ID" value="OCK72878.1"/>
    <property type="molecule type" value="Genomic_DNA"/>
</dbReference>
<feature type="signal peptide" evidence="1">
    <location>
        <begin position="1"/>
        <end position="22"/>
    </location>
</feature>
<evidence type="ECO:0000313" key="2">
    <source>
        <dbReference type="EMBL" id="OCK72878.1"/>
    </source>
</evidence>
<protein>
    <submittedName>
        <fullName evidence="2">Uncharacterized protein</fullName>
    </submittedName>
</protein>
<keyword evidence="3" id="KW-1185">Reference proteome</keyword>
<dbReference type="Proteomes" id="UP000250266">
    <property type="component" value="Unassembled WGS sequence"/>
</dbReference>